<dbReference type="GO" id="GO:0044219">
    <property type="term" value="C:host cell plasmodesma"/>
    <property type="evidence" value="ECO:0007669"/>
    <property type="project" value="UniProtKB-SubCell"/>
</dbReference>
<keyword evidence="5" id="KW-1031">Host cell junction</keyword>
<comment type="subcellular location">
    <subcellularLocation>
        <location evidence="1">Host cell junction</location>
        <location evidence="1">Host plasmodesma</location>
    </subcellularLocation>
</comment>
<feature type="region of interest" description="Disordered" evidence="8">
    <location>
        <begin position="251"/>
        <end position="271"/>
    </location>
</feature>
<evidence type="ECO:0000256" key="6">
    <source>
        <dbReference type="ARBA" id="ARBA00025275"/>
    </source>
</evidence>
<evidence type="ECO:0000256" key="5">
    <source>
        <dbReference type="ARBA" id="ARBA00023081"/>
    </source>
</evidence>
<protein>
    <recommendedName>
        <fullName evidence="2">Movement protein</fullName>
    </recommendedName>
    <alternativeName>
        <fullName evidence="7">Protein 3A</fullName>
    </alternativeName>
</protein>
<evidence type="ECO:0000256" key="1">
    <source>
        <dbReference type="ARBA" id="ARBA00004621"/>
    </source>
</evidence>
<accession>A0AAX3BP57</accession>
<keyword evidence="3" id="KW-0813">Transport</keyword>
<name>A0AAX3BP57_9BROM</name>
<evidence type="ECO:0000256" key="2">
    <source>
        <dbReference type="ARBA" id="ARBA00014660"/>
    </source>
</evidence>
<comment type="function">
    <text evidence="6">Transports viral genome to neighboring plant cells directly through plasmosdesmata, without any budding. The movement protein allows efficient cell to cell propagation, by bypassing the host cell wall barrier. Acts by forming a tubular structure at the host plasmodesmata, enlarging it enough to allow free passage of virion capsids.</text>
</comment>
<organism evidence="9 10">
    <name type="scientific">Tomato ilarvirus 1</name>
    <dbReference type="NCBI Taxonomy" id="2950890"/>
    <lineage>
        <taxon>Viruses</taxon>
        <taxon>Riboviria</taxon>
        <taxon>Orthornavirae</taxon>
        <taxon>Kitrinoviricota</taxon>
        <taxon>Alsuviricetes</taxon>
        <taxon>Martellivirales</taxon>
        <taxon>Bromoviridae</taxon>
        <taxon>Ilarvirus</taxon>
        <taxon>Ilarvirus TIV1</taxon>
    </lineage>
</organism>
<evidence type="ECO:0000313" key="9">
    <source>
        <dbReference type="EMBL" id="UTQ50861.1"/>
    </source>
</evidence>
<evidence type="ECO:0000256" key="8">
    <source>
        <dbReference type="SAM" id="MobiDB-lite"/>
    </source>
</evidence>
<evidence type="ECO:0000256" key="4">
    <source>
        <dbReference type="ARBA" id="ARBA00023031"/>
    </source>
</evidence>
<gene>
    <name evidence="9" type="primary">3a</name>
</gene>
<dbReference type="Pfam" id="PF01573">
    <property type="entry name" value="Bromo_MP"/>
    <property type="match status" value="1"/>
</dbReference>
<dbReference type="GO" id="GO:0046740">
    <property type="term" value="P:transport of virus in host, cell to cell"/>
    <property type="evidence" value="ECO:0007669"/>
    <property type="project" value="UniProtKB-KW"/>
</dbReference>
<evidence type="ECO:0000256" key="7">
    <source>
        <dbReference type="ARBA" id="ARBA00032603"/>
    </source>
</evidence>
<reference evidence="9 10" key="1">
    <citation type="journal article" date="2022" name="bioRxiv">
        <title>In-depth study of tomato and weed viromes reveals undiscovered plant virus diversity in an agroecosystem.</title>
        <authorList>
            <person name="Rivarez M.P.S."/>
            <person name="Pecman A."/>
            <person name="Bacnik K."/>
            <person name="Maksimovic Carvalho Ferreira O."/>
            <person name="Vucurovic A."/>
            <person name="Seljak G."/>
            <person name="Mehle N."/>
            <person name="Gutierrez-Aguirre I."/>
            <person name="Ravnikar M."/>
            <person name="Kutnjak D."/>
        </authorList>
    </citation>
    <scope>NUCLEOTIDE SEQUENCE [LARGE SCALE GENOMIC DNA]</scope>
    <source>
        <strain evidence="9">MIR20AT</strain>
    </source>
</reference>
<dbReference type="Proteomes" id="UP001181954">
    <property type="component" value="Genome"/>
</dbReference>
<proteinExistence type="predicted"/>
<evidence type="ECO:0000256" key="3">
    <source>
        <dbReference type="ARBA" id="ARBA00022448"/>
    </source>
</evidence>
<keyword evidence="4" id="KW-0916">Viral movement protein</keyword>
<keyword evidence="10" id="KW-1185">Reference proteome</keyword>
<dbReference type="InterPro" id="IPR002538">
    <property type="entry name" value="Bromo_MP"/>
</dbReference>
<evidence type="ECO:0000313" key="10">
    <source>
        <dbReference type="Proteomes" id="UP001181954"/>
    </source>
</evidence>
<sequence>MDLVKSKPLVLTAKDEESLYKEITEVLGKVNKNMKLFTACRPLELKNDKCVSFELCDENTRSIVTAINVKLVKRTINVDHPHIFLLWIPRILKHTSASVSIRCRYLATGDEKAVGRFSLSEAFIFSFGWERSIRMEDAYDHKGLHLVLQPSAPSCMPKAPLGRLVPLWDNCVTAKMRYTEDIGYSITTADEMRVRTVLTDKMTRGLLRSYMATEFTTRDKEEKFQGPARAQLSDDLPESMPDFTKIPPVKSDAMLARDKPSNQEVVGAEHPRKALDEALVRSGNGVHEVIVASQDRKHNTPNP</sequence>
<feature type="compositionally biased region" description="Basic and acidic residues" evidence="8">
    <location>
        <begin position="255"/>
        <end position="271"/>
    </location>
</feature>
<dbReference type="EMBL" id="OL472059">
    <property type="protein sequence ID" value="UTQ50861.1"/>
    <property type="molecule type" value="Genomic_RNA"/>
</dbReference>